<dbReference type="AlphaFoldDB" id="A0A3M2WN52"/>
<keyword evidence="3" id="KW-0963">Cytoplasm</keyword>
<dbReference type="GO" id="GO:0005536">
    <property type="term" value="F:D-glucose binding"/>
    <property type="evidence" value="ECO:0007669"/>
    <property type="project" value="InterPro"/>
</dbReference>
<dbReference type="Pfam" id="PF02685">
    <property type="entry name" value="Glucokinase"/>
    <property type="match status" value="1"/>
</dbReference>
<keyword evidence="3" id="KW-0067">ATP-binding</keyword>
<dbReference type="GO" id="GO:0005829">
    <property type="term" value="C:cytosol"/>
    <property type="evidence" value="ECO:0007669"/>
    <property type="project" value="TreeGrafter"/>
</dbReference>
<dbReference type="EC" id="2.7.1.2" evidence="3"/>
<comment type="subcellular location">
    <subcellularLocation>
        <location evidence="3">Cytoplasm</location>
    </subcellularLocation>
</comment>
<dbReference type="PANTHER" id="PTHR47690">
    <property type="entry name" value="GLUCOKINASE"/>
    <property type="match status" value="1"/>
</dbReference>
<dbReference type="Proteomes" id="UP000277952">
    <property type="component" value="Unassembled WGS sequence"/>
</dbReference>
<comment type="similarity">
    <text evidence="3 4">Belongs to the bacterial glucokinase family.</text>
</comment>
<dbReference type="GO" id="GO:0005524">
    <property type="term" value="F:ATP binding"/>
    <property type="evidence" value="ECO:0007669"/>
    <property type="project" value="UniProtKB-UniRule"/>
</dbReference>
<dbReference type="InterPro" id="IPR050201">
    <property type="entry name" value="Bacterial_glucokinase"/>
</dbReference>
<dbReference type="HAMAP" id="MF_00524">
    <property type="entry name" value="Glucokinase"/>
    <property type="match status" value="1"/>
</dbReference>
<accession>A0A3M2WN52</accession>
<evidence type="ECO:0000256" key="3">
    <source>
        <dbReference type="HAMAP-Rule" id="MF_00524"/>
    </source>
</evidence>
<dbReference type="SUPFAM" id="SSF53067">
    <property type="entry name" value="Actin-like ATPase domain"/>
    <property type="match status" value="1"/>
</dbReference>
<keyword evidence="2 3" id="KW-0418">Kinase</keyword>
<comment type="catalytic activity">
    <reaction evidence="3">
        <text>D-glucose + ATP = D-glucose 6-phosphate + ADP + H(+)</text>
        <dbReference type="Rhea" id="RHEA:17825"/>
        <dbReference type="ChEBI" id="CHEBI:4167"/>
        <dbReference type="ChEBI" id="CHEBI:15378"/>
        <dbReference type="ChEBI" id="CHEBI:30616"/>
        <dbReference type="ChEBI" id="CHEBI:61548"/>
        <dbReference type="ChEBI" id="CHEBI:456216"/>
        <dbReference type="EC" id="2.7.1.2"/>
    </reaction>
</comment>
<proteinExistence type="inferred from homology"/>
<dbReference type="InterPro" id="IPR003836">
    <property type="entry name" value="Glucokinase"/>
</dbReference>
<dbReference type="NCBIfam" id="TIGR00749">
    <property type="entry name" value="glk"/>
    <property type="match status" value="1"/>
</dbReference>
<dbReference type="GO" id="GO:0006096">
    <property type="term" value="P:glycolytic process"/>
    <property type="evidence" value="ECO:0007669"/>
    <property type="project" value="UniProtKB-UniRule"/>
</dbReference>
<comment type="caution">
    <text evidence="5">The sequence shown here is derived from an EMBL/GenBank/DDBJ whole genome shotgun (WGS) entry which is preliminary data.</text>
</comment>
<dbReference type="NCBIfam" id="NF001415">
    <property type="entry name" value="PRK00292.1-2"/>
    <property type="match status" value="1"/>
</dbReference>
<dbReference type="PANTHER" id="PTHR47690:SF1">
    <property type="entry name" value="GLUCOKINASE"/>
    <property type="match status" value="1"/>
</dbReference>
<evidence type="ECO:0000256" key="4">
    <source>
        <dbReference type="RuleBase" id="RU004046"/>
    </source>
</evidence>
<keyword evidence="3" id="KW-0547">Nucleotide-binding</keyword>
<dbReference type="CDD" id="cd24008">
    <property type="entry name" value="ASKHA_NBD_GLK"/>
    <property type="match status" value="1"/>
</dbReference>
<keyword evidence="1 3" id="KW-0808">Transferase</keyword>
<dbReference type="EMBL" id="RBNS01000200">
    <property type="protein sequence ID" value="RML52158.1"/>
    <property type="molecule type" value="Genomic_DNA"/>
</dbReference>
<dbReference type="InterPro" id="IPR043129">
    <property type="entry name" value="ATPase_NBD"/>
</dbReference>
<dbReference type="SMR" id="A0A3M2WN52"/>
<sequence length="368" mass="39803">MGRPRTGHQPDRQQCRLRSRAFWIHAHGLQLRRARRQRLYLKSGDAQVKLALVGDIGGTNARFAIWEDDTLHSVRVFPTIDYAGPEKAIEVYLQDLELQRGDIGYVCLAVAGPVDGDLFQFTNSHWQLSREAFCADLKVDHLLLINDFTAMALGMTRLKDDEYLTVCHGVGKPDRPRVVVGPGTGLGVGTLIKLEGSRWMAMPGEGGHADLPIGTAREALLWTRLMAEHEHVSAEVVLSGAGLLLLYQVSCALDGIDAALKSPAAITSAALAGDPVAAAVLEQFCVFLGRVVGNNVLTLGSLGGVYIVGGVVPRFTEFFMNSGFKRAMGEKGVMSGYFKNLPVWLVTAEYPGLMGSGVALQQAFGSQI</sequence>
<reference evidence="5 6" key="1">
    <citation type="submission" date="2018-08" db="EMBL/GenBank/DDBJ databases">
        <title>Recombination of ecologically and evolutionarily significant loci maintains genetic cohesion in the Pseudomonas syringae species complex.</title>
        <authorList>
            <person name="Dillon M."/>
            <person name="Thakur S."/>
            <person name="Almeida R.N.D."/>
            <person name="Weir B.S."/>
            <person name="Guttman D.S."/>
        </authorList>
    </citation>
    <scope>NUCLEOTIDE SEQUENCE [LARGE SCALE GENOMIC DNA]</scope>
    <source>
        <strain evidence="5 6">19322</strain>
    </source>
</reference>
<name>A0A3M2WN52_PSEA0</name>
<dbReference type="Gene3D" id="3.40.367.20">
    <property type="match status" value="1"/>
</dbReference>
<dbReference type="GO" id="GO:0004340">
    <property type="term" value="F:glucokinase activity"/>
    <property type="evidence" value="ECO:0007669"/>
    <property type="project" value="UniProtKB-UniRule"/>
</dbReference>
<protein>
    <recommendedName>
        <fullName evidence="3">Glucokinase</fullName>
        <ecNumber evidence="3">2.7.1.2</ecNumber>
    </recommendedName>
    <alternativeName>
        <fullName evidence="3">Glucose kinase</fullName>
    </alternativeName>
</protein>
<evidence type="ECO:0000313" key="5">
    <source>
        <dbReference type="EMBL" id="RML52158.1"/>
    </source>
</evidence>
<dbReference type="Gene3D" id="3.30.420.40">
    <property type="match status" value="1"/>
</dbReference>
<organism evidence="5 6">
    <name type="scientific">Pseudomonas amygdali pv. morsprunorum</name>
    <dbReference type="NCBI Taxonomy" id="129138"/>
    <lineage>
        <taxon>Bacteria</taxon>
        <taxon>Pseudomonadati</taxon>
        <taxon>Pseudomonadota</taxon>
        <taxon>Gammaproteobacteria</taxon>
        <taxon>Pseudomonadales</taxon>
        <taxon>Pseudomonadaceae</taxon>
        <taxon>Pseudomonas</taxon>
        <taxon>Pseudomonas amygdali</taxon>
    </lineage>
</organism>
<gene>
    <name evidence="3" type="primary">glk</name>
    <name evidence="5" type="ORF">ALQ94_04564</name>
</gene>
<feature type="binding site" evidence="3">
    <location>
        <begin position="54"/>
        <end position="59"/>
    </location>
    <ligand>
        <name>ATP</name>
        <dbReference type="ChEBI" id="CHEBI:30616"/>
    </ligand>
</feature>
<evidence type="ECO:0000256" key="2">
    <source>
        <dbReference type="ARBA" id="ARBA00022777"/>
    </source>
</evidence>
<evidence type="ECO:0000256" key="1">
    <source>
        <dbReference type="ARBA" id="ARBA00022679"/>
    </source>
</evidence>
<keyword evidence="3" id="KW-0324">Glycolysis</keyword>
<evidence type="ECO:0000313" key="6">
    <source>
        <dbReference type="Proteomes" id="UP000277952"/>
    </source>
</evidence>